<keyword evidence="6" id="KW-1185">Reference proteome</keyword>
<dbReference type="InterPro" id="IPR028082">
    <property type="entry name" value="Peripla_BP_I"/>
</dbReference>
<organism evidence="5 6">
    <name type="scientific">Actinomycetospora straminea</name>
    <dbReference type="NCBI Taxonomy" id="663607"/>
    <lineage>
        <taxon>Bacteria</taxon>
        <taxon>Bacillati</taxon>
        <taxon>Actinomycetota</taxon>
        <taxon>Actinomycetes</taxon>
        <taxon>Pseudonocardiales</taxon>
        <taxon>Pseudonocardiaceae</taxon>
        <taxon>Actinomycetospora</taxon>
    </lineage>
</organism>
<reference evidence="6" key="1">
    <citation type="journal article" date="2019" name="Int. J. Syst. Evol. Microbiol.">
        <title>The Global Catalogue of Microorganisms (GCM) 10K type strain sequencing project: providing services to taxonomists for standard genome sequencing and annotation.</title>
        <authorList>
            <consortium name="The Broad Institute Genomics Platform"/>
            <consortium name="The Broad Institute Genome Sequencing Center for Infectious Disease"/>
            <person name="Wu L."/>
            <person name="Ma J."/>
        </authorList>
    </citation>
    <scope>NUCLEOTIDE SEQUENCE [LARGE SCALE GENOMIC DNA]</scope>
    <source>
        <strain evidence="6">JCM 17983</strain>
    </source>
</reference>
<evidence type="ECO:0000256" key="2">
    <source>
        <dbReference type="ARBA" id="ARBA00023125"/>
    </source>
</evidence>
<keyword evidence="3" id="KW-0804">Transcription</keyword>
<evidence type="ECO:0000259" key="4">
    <source>
        <dbReference type="Pfam" id="PF13377"/>
    </source>
</evidence>
<dbReference type="Gene3D" id="3.40.50.2300">
    <property type="match status" value="1"/>
</dbReference>
<keyword evidence="2" id="KW-0238">DNA-binding</keyword>
<dbReference type="EMBL" id="BAABHQ010000015">
    <property type="protein sequence ID" value="GAA4887512.1"/>
    <property type="molecule type" value="Genomic_DNA"/>
</dbReference>
<dbReference type="InterPro" id="IPR046335">
    <property type="entry name" value="LacI/GalR-like_sensor"/>
</dbReference>
<sequence>MPEDVAVTGIDGVFPGASMLAELTTVTLSRRLIAQAAVEQLIRRIEGRGGGALTETVPHTLRIGTSCGCPRSVTAASRRPAPRAP</sequence>
<evidence type="ECO:0000256" key="3">
    <source>
        <dbReference type="ARBA" id="ARBA00023163"/>
    </source>
</evidence>
<dbReference type="Pfam" id="PF13377">
    <property type="entry name" value="Peripla_BP_3"/>
    <property type="match status" value="1"/>
</dbReference>
<evidence type="ECO:0000313" key="5">
    <source>
        <dbReference type="EMBL" id="GAA4887512.1"/>
    </source>
</evidence>
<protein>
    <recommendedName>
        <fullName evidence="4">Transcriptional regulator LacI/GalR-like sensor domain-containing protein</fullName>
    </recommendedName>
</protein>
<gene>
    <name evidence="5" type="ORF">GCM10023203_45480</name>
</gene>
<evidence type="ECO:0000313" key="6">
    <source>
        <dbReference type="Proteomes" id="UP001500457"/>
    </source>
</evidence>
<comment type="caution">
    <text evidence="5">The sequence shown here is derived from an EMBL/GenBank/DDBJ whole genome shotgun (WGS) entry which is preliminary data.</text>
</comment>
<dbReference type="Proteomes" id="UP001500457">
    <property type="component" value="Unassembled WGS sequence"/>
</dbReference>
<proteinExistence type="predicted"/>
<feature type="domain" description="Transcriptional regulator LacI/GalR-like sensor" evidence="4">
    <location>
        <begin position="2"/>
        <end position="67"/>
    </location>
</feature>
<keyword evidence="1" id="KW-0805">Transcription regulation</keyword>
<dbReference type="SUPFAM" id="SSF53822">
    <property type="entry name" value="Periplasmic binding protein-like I"/>
    <property type="match status" value="1"/>
</dbReference>
<name>A0ABP9EWS2_9PSEU</name>
<evidence type="ECO:0000256" key="1">
    <source>
        <dbReference type="ARBA" id="ARBA00023015"/>
    </source>
</evidence>
<accession>A0ABP9EWS2</accession>